<dbReference type="InterPro" id="IPR058570">
    <property type="entry name" value="HROB_OB"/>
</dbReference>
<dbReference type="PANTHER" id="PTHR14523">
    <property type="entry name" value="UNCHARACTERIZED PROTEIN C17ORF53 HOMOLOG"/>
    <property type="match status" value="1"/>
</dbReference>
<dbReference type="GO" id="GO:0000725">
    <property type="term" value="P:recombinational repair"/>
    <property type="evidence" value="ECO:0007669"/>
    <property type="project" value="InterPro"/>
</dbReference>
<dbReference type="AlphaFoldDB" id="A0A9W8GBC9"/>
<dbReference type="PANTHER" id="PTHR14523:SF1">
    <property type="entry name" value="HOMOLOGOUS RECOMBINATION OB-FOLD PROTEIN"/>
    <property type="match status" value="1"/>
</dbReference>
<evidence type="ECO:0000256" key="1">
    <source>
        <dbReference type="SAM" id="MobiDB-lite"/>
    </source>
</evidence>
<proteinExistence type="predicted"/>
<dbReference type="OrthoDB" id="21443at2759"/>
<feature type="compositionally biased region" description="Basic and acidic residues" evidence="1">
    <location>
        <begin position="8"/>
        <end position="17"/>
    </location>
</feature>
<evidence type="ECO:0000259" key="2">
    <source>
        <dbReference type="Pfam" id="PF15072"/>
    </source>
</evidence>
<sequence length="437" mass="47565">MNSSLQEALRKLREAKQIEQPQAKRPAISSKHGSADGMEKQKEAQIPQQRQTVDDFDGVDFGMDDEDIFDQLLDESDLVILEESNSSSTQDTGVVAAHTQREQQLSSTRAAEASTVSGVRPSSSVLPSRQQSTVSSQAFLTPRNPESRASSRTIDRANDITTTVIRDSRKQASSLLQKRQAIPGPAGVLNDAQENGLASIAATQRPASPFKTPLSRRFRHEQSNGMDFEGGTWAAMLEHLNISAYKPSTAKAVVQTVELAEWPIRRVCEITHSQKVRIMLVQIREISACETDASVVMVDPTGEMHASIHEPVMKRFAHYLVVGTSIILKDVVAMKLAGAQPFLVITAASIEQIFAEKNEGSSNNPIVLSATQQTVTTPTHAPRDQELNGEEVVGLSVASSSQQSAAKSPQALDNLLQDDVFVDDNVDSFLDLLDPSL</sequence>
<dbReference type="InterPro" id="IPR028045">
    <property type="entry name" value="HROB"/>
</dbReference>
<protein>
    <recommendedName>
        <fullName evidence="2">Homologous recombination OB-fold protein OB-fold domain-containing protein</fullName>
    </recommendedName>
</protein>
<dbReference type="Pfam" id="PF15072">
    <property type="entry name" value="HROB"/>
    <property type="match status" value="1"/>
</dbReference>
<dbReference type="Proteomes" id="UP001151518">
    <property type="component" value="Unassembled WGS sequence"/>
</dbReference>
<comment type="caution">
    <text evidence="3">The sequence shown here is derived from an EMBL/GenBank/DDBJ whole genome shotgun (WGS) entry which is preliminary data.</text>
</comment>
<evidence type="ECO:0000313" key="3">
    <source>
        <dbReference type="EMBL" id="KAJ2679051.1"/>
    </source>
</evidence>
<feature type="compositionally biased region" description="Basic and acidic residues" evidence="1">
    <location>
        <begin position="33"/>
        <end position="43"/>
    </location>
</feature>
<organism evidence="3 4">
    <name type="scientific">Coemansia spiralis</name>
    <dbReference type="NCBI Taxonomy" id="417178"/>
    <lineage>
        <taxon>Eukaryota</taxon>
        <taxon>Fungi</taxon>
        <taxon>Fungi incertae sedis</taxon>
        <taxon>Zoopagomycota</taxon>
        <taxon>Kickxellomycotina</taxon>
        <taxon>Kickxellomycetes</taxon>
        <taxon>Kickxellales</taxon>
        <taxon>Kickxellaceae</taxon>
        <taxon>Coemansia</taxon>
    </lineage>
</organism>
<dbReference type="EMBL" id="JANBTW010000015">
    <property type="protein sequence ID" value="KAJ2679051.1"/>
    <property type="molecule type" value="Genomic_DNA"/>
</dbReference>
<feature type="region of interest" description="Disordered" evidence="1">
    <location>
        <begin position="1"/>
        <end position="61"/>
    </location>
</feature>
<accession>A0A9W8GBC9</accession>
<evidence type="ECO:0000313" key="4">
    <source>
        <dbReference type="Proteomes" id="UP001151518"/>
    </source>
</evidence>
<feature type="region of interest" description="Disordered" evidence="1">
    <location>
        <begin position="84"/>
        <end position="153"/>
    </location>
</feature>
<reference evidence="3" key="1">
    <citation type="submission" date="2022-07" db="EMBL/GenBank/DDBJ databases">
        <title>Phylogenomic reconstructions and comparative analyses of Kickxellomycotina fungi.</title>
        <authorList>
            <person name="Reynolds N.K."/>
            <person name="Stajich J.E."/>
            <person name="Barry K."/>
            <person name="Grigoriev I.V."/>
            <person name="Crous P."/>
            <person name="Smith M.E."/>
        </authorList>
    </citation>
    <scope>NUCLEOTIDE SEQUENCE</scope>
    <source>
        <strain evidence="3">NRRL 3115</strain>
    </source>
</reference>
<name>A0A9W8GBC9_9FUNG</name>
<feature type="domain" description="Homologous recombination OB-fold protein OB-fold" evidence="2">
    <location>
        <begin position="274"/>
        <end position="356"/>
    </location>
</feature>
<gene>
    <name evidence="3" type="ORF">GGI25_001823</name>
</gene>
<feature type="compositionally biased region" description="Polar residues" evidence="1">
    <location>
        <begin position="102"/>
        <end position="139"/>
    </location>
</feature>